<keyword evidence="5" id="KW-0479">Metal-binding</keyword>
<evidence type="ECO:0000313" key="12">
    <source>
        <dbReference type="EMBL" id="MRN55189.1"/>
    </source>
</evidence>
<evidence type="ECO:0000256" key="7">
    <source>
        <dbReference type="ARBA" id="ARBA00022801"/>
    </source>
</evidence>
<dbReference type="Proteomes" id="UP000463051">
    <property type="component" value="Unassembled WGS sequence"/>
</dbReference>
<evidence type="ECO:0000256" key="1">
    <source>
        <dbReference type="ARBA" id="ARBA00001947"/>
    </source>
</evidence>
<evidence type="ECO:0000256" key="9">
    <source>
        <dbReference type="ARBA" id="ARBA00023134"/>
    </source>
</evidence>
<organism evidence="12 13">
    <name type="scientific">Paenibacillus monticola</name>
    <dbReference type="NCBI Taxonomy" id="2666075"/>
    <lineage>
        <taxon>Bacteria</taxon>
        <taxon>Bacillati</taxon>
        <taxon>Bacillota</taxon>
        <taxon>Bacilli</taxon>
        <taxon>Bacillales</taxon>
        <taxon>Paenibacillaceae</taxon>
        <taxon>Paenibacillus</taxon>
    </lineage>
</organism>
<sequence length="260" mass="28934">MIKPEIVSILQNKIKRITMNDSTNILVGPITLPVNLDGETVTFKWYSWLKATEEDLFPSEAQEATAALISRLSSLNLAAGQQSSVLVYGDFEGSDEALIRMHSICHTGDIFGSKRCDCGFQLHQSMKMIVDNGSGALFYLANHEGRGIGLFSKAMAYILQEEGYDTVEANLELGFADDVRNYEDAISVLQHLRQKPVTLITNNPKKMDALKTAGMNTVKRVPLWGDVSSFNEKYLRTKVARSGHLEVVKDTDFLENIKIV</sequence>
<dbReference type="GO" id="GO:0005829">
    <property type="term" value="C:cytosol"/>
    <property type="evidence" value="ECO:0007669"/>
    <property type="project" value="TreeGrafter"/>
</dbReference>
<evidence type="ECO:0000313" key="13">
    <source>
        <dbReference type="Proteomes" id="UP000463051"/>
    </source>
</evidence>
<dbReference type="PANTHER" id="PTHR21327">
    <property type="entry name" value="GTP CYCLOHYDROLASE II-RELATED"/>
    <property type="match status" value="1"/>
</dbReference>
<evidence type="ECO:0000256" key="3">
    <source>
        <dbReference type="ARBA" id="ARBA00012762"/>
    </source>
</evidence>
<dbReference type="NCBIfam" id="NF001591">
    <property type="entry name" value="PRK00393.1"/>
    <property type="match status" value="1"/>
</dbReference>
<comment type="pathway">
    <text evidence="2">Cofactor biosynthesis; riboflavin biosynthesis; 5-amino-6-(D-ribitylamino)uracil from GTP: step 1/4.</text>
</comment>
<dbReference type="EMBL" id="WJXB01000007">
    <property type="protein sequence ID" value="MRN55189.1"/>
    <property type="molecule type" value="Genomic_DNA"/>
</dbReference>
<dbReference type="AlphaFoldDB" id="A0A7X2H7X9"/>
<dbReference type="SUPFAM" id="SSF142695">
    <property type="entry name" value="RibA-like"/>
    <property type="match status" value="1"/>
</dbReference>
<keyword evidence="8" id="KW-0862">Zinc</keyword>
<dbReference type="Pfam" id="PF00925">
    <property type="entry name" value="GTP_cyclohydro2"/>
    <property type="match status" value="1"/>
</dbReference>
<comment type="catalytic activity">
    <reaction evidence="10">
        <text>GTP + 4 H2O = 2,5-diamino-6-hydroxy-4-(5-phosphoribosylamino)-pyrimidine + formate + 2 phosphate + 3 H(+)</text>
        <dbReference type="Rhea" id="RHEA:23704"/>
        <dbReference type="ChEBI" id="CHEBI:15377"/>
        <dbReference type="ChEBI" id="CHEBI:15378"/>
        <dbReference type="ChEBI" id="CHEBI:15740"/>
        <dbReference type="ChEBI" id="CHEBI:37565"/>
        <dbReference type="ChEBI" id="CHEBI:43474"/>
        <dbReference type="ChEBI" id="CHEBI:58614"/>
        <dbReference type="EC" id="3.5.4.25"/>
    </reaction>
</comment>
<gene>
    <name evidence="12" type="primary">ribA</name>
    <name evidence="12" type="ORF">GJB61_19595</name>
</gene>
<feature type="domain" description="GTP cyclohydrolase II" evidence="11">
    <location>
        <begin position="79"/>
        <end position="222"/>
    </location>
</feature>
<comment type="caution">
    <text evidence="12">The sequence shown here is derived from an EMBL/GenBank/DDBJ whole genome shotgun (WGS) entry which is preliminary data.</text>
</comment>
<evidence type="ECO:0000256" key="4">
    <source>
        <dbReference type="ARBA" id="ARBA00022619"/>
    </source>
</evidence>
<dbReference type="UniPathway" id="UPA00275"/>
<dbReference type="PANTHER" id="PTHR21327:SF18">
    <property type="entry name" value="3,4-DIHYDROXY-2-BUTANONE 4-PHOSPHATE SYNTHASE"/>
    <property type="match status" value="1"/>
</dbReference>
<dbReference type="GO" id="GO:0003935">
    <property type="term" value="F:GTP cyclohydrolase II activity"/>
    <property type="evidence" value="ECO:0007669"/>
    <property type="project" value="UniProtKB-EC"/>
</dbReference>
<comment type="cofactor">
    <cofactor evidence="1">
        <name>Zn(2+)</name>
        <dbReference type="ChEBI" id="CHEBI:29105"/>
    </cofactor>
</comment>
<proteinExistence type="predicted"/>
<evidence type="ECO:0000259" key="11">
    <source>
        <dbReference type="Pfam" id="PF00925"/>
    </source>
</evidence>
<evidence type="ECO:0000256" key="8">
    <source>
        <dbReference type="ARBA" id="ARBA00022833"/>
    </source>
</evidence>
<evidence type="ECO:0000256" key="2">
    <source>
        <dbReference type="ARBA" id="ARBA00004853"/>
    </source>
</evidence>
<dbReference type="GO" id="GO:0046872">
    <property type="term" value="F:metal ion binding"/>
    <property type="evidence" value="ECO:0007669"/>
    <property type="project" value="UniProtKB-KW"/>
</dbReference>
<dbReference type="InterPro" id="IPR032677">
    <property type="entry name" value="GTP_cyclohydro_II"/>
</dbReference>
<dbReference type="EC" id="3.5.4.25" evidence="3"/>
<dbReference type="GO" id="GO:0005525">
    <property type="term" value="F:GTP binding"/>
    <property type="evidence" value="ECO:0007669"/>
    <property type="project" value="UniProtKB-KW"/>
</dbReference>
<name>A0A7X2H7X9_9BACL</name>
<dbReference type="FunFam" id="3.40.50.10990:FF:000004">
    <property type="entry name" value="GTP cyclohydrolase II"/>
    <property type="match status" value="1"/>
</dbReference>
<dbReference type="InterPro" id="IPR036144">
    <property type="entry name" value="RibA-like_sf"/>
</dbReference>
<dbReference type="Gene3D" id="3.40.50.10990">
    <property type="entry name" value="GTP cyclohydrolase II"/>
    <property type="match status" value="1"/>
</dbReference>
<keyword evidence="9" id="KW-0342">GTP-binding</keyword>
<dbReference type="GO" id="GO:0009231">
    <property type="term" value="P:riboflavin biosynthetic process"/>
    <property type="evidence" value="ECO:0007669"/>
    <property type="project" value="UniProtKB-UniPathway"/>
</dbReference>
<keyword evidence="7 12" id="KW-0378">Hydrolase</keyword>
<evidence type="ECO:0000256" key="6">
    <source>
        <dbReference type="ARBA" id="ARBA00022741"/>
    </source>
</evidence>
<dbReference type="CDD" id="cd00641">
    <property type="entry name" value="GTP_cyclohydro2"/>
    <property type="match status" value="1"/>
</dbReference>
<evidence type="ECO:0000256" key="10">
    <source>
        <dbReference type="ARBA" id="ARBA00049295"/>
    </source>
</evidence>
<keyword evidence="4" id="KW-0686">Riboflavin biosynthesis</keyword>
<keyword evidence="13" id="KW-1185">Reference proteome</keyword>
<dbReference type="InterPro" id="IPR000926">
    <property type="entry name" value="RibA"/>
</dbReference>
<dbReference type="RefSeq" id="WP_154120685.1">
    <property type="nucleotide sequence ID" value="NZ_WJXB01000007.1"/>
</dbReference>
<keyword evidence="6" id="KW-0547">Nucleotide-binding</keyword>
<reference evidence="12 13" key="1">
    <citation type="submission" date="2019-11" db="EMBL/GenBank/DDBJ databases">
        <title>Paenibacillus monticola sp. nov., a novel PGPR strain isolated from mountain sample in China.</title>
        <authorList>
            <person name="Zhao Q."/>
            <person name="Li H.-P."/>
            <person name="Zhang J.-L."/>
        </authorList>
    </citation>
    <scope>NUCLEOTIDE SEQUENCE [LARGE SCALE GENOMIC DNA]</scope>
    <source>
        <strain evidence="12 13">LC-T2</strain>
    </source>
</reference>
<accession>A0A7X2H7X9</accession>
<protein>
    <recommendedName>
        <fullName evidence="3">GTP cyclohydrolase II</fullName>
        <ecNumber evidence="3">3.5.4.25</ecNumber>
    </recommendedName>
</protein>
<evidence type="ECO:0000256" key="5">
    <source>
        <dbReference type="ARBA" id="ARBA00022723"/>
    </source>
</evidence>